<dbReference type="InterPro" id="IPR017904">
    <property type="entry name" value="ADF/Cofilin"/>
</dbReference>
<proteinExistence type="inferred from homology"/>
<dbReference type="PANTHER" id="PTHR11913">
    <property type="entry name" value="COFILIN-RELATED"/>
    <property type="match status" value="1"/>
</dbReference>
<evidence type="ECO:0000256" key="1">
    <source>
        <dbReference type="ARBA" id="ARBA00006844"/>
    </source>
</evidence>
<keyword evidence="2" id="KW-0009">Actin-binding</keyword>
<dbReference type="EMBL" id="JABANO010003903">
    <property type="protein sequence ID" value="KAF4756078.1"/>
    <property type="molecule type" value="Genomic_DNA"/>
</dbReference>
<dbReference type="GO" id="GO:0030042">
    <property type="term" value="P:actin filament depolymerization"/>
    <property type="evidence" value="ECO:0007669"/>
    <property type="project" value="InterPro"/>
</dbReference>
<feature type="domain" description="ADF-H" evidence="3">
    <location>
        <begin position="1"/>
        <end position="113"/>
    </location>
</feature>
<dbReference type="PROSITE" id="PS51263">
    <property type="entry name" value="ADF_H"/>
    <property type="match status" value="1"/>
</dbReference>
<dbReference type="Pfam" id="PF00241">
    <property type="entry name" value="Cofilin_ADF"/>
    <property type="match status" value="1"/>
</dbReference>
<dbReference type="GO" id="GO:0003779">
    <property type="term" value="F:actin binding"/>
    <property type="evidence" value="ECO:0007669"/>
    <property type="project" value="UniProtKB-KW"/>
</dbReference>
<evidence type="ECO:0000313" key="4">
    <source>
        <dbReference type="EMBL" id="KAF4732044.1"/>
    </source>
</evidence>
<evidence type="ECO:0000313" key="5">
    <source>
        <dbReference type="EMBL" id="KAF4756078.1"/>
    </source>
</evidence>
<dbReference type="OMA" id="MEMKWKR"/>
<name>A0A7J6SGD4_PEROL</name>
<evidence type="ECO:0000313" key="7">
    <source>
        <dbReference type="Proteomes" id="UP000574390"/>
    </source>
</evidence>
<organism evidence="4 7">
    <name type="scientific">Perkinsus olseni</name>
    <name type="common">Perkinsus atlanticus</name>
    <dbReference type="NCBI Taxonomy" id="32597"/>
    <lineage>
        <taxon>Eukaryota</taxon>
        <taxon>Sar</taxon>
        <taxon>Alveolata</taxon>
        <taxon>Perkinsozoa</taxon>
        <taxon>Perkinsea</taxon>
        <taxon>Perkinsida</taxon>
        <taxon>Perkinsidae</taxon>
        <taxon>Perkinsus</taxon>
    </lineage>
</organism>
<gene>
    <name evidence="4" type="ORF">FOZ62_022495</name>
    <name evidence="5" type="ORF">FOZ63_014963</name>
</gene>
<comment type="similarity">
    <text evidence="1">Belongs to the actin-binding proteins ADF family.</text>
</comment>
<dbReference type="SUPFAM" id="SSF55753">
    <property type="entry name" value="Actin depolymerizing proteins"/>
    <property type="match status" value="1"/>
</dbReference>
<dbReference type="InterPro" id="IPR002108">
    <property type="entry name" value="ADF-H"/>
</dbReference>
<dbReference type="GO" id="GO:0015629">
    <property type="term" value="C:actin cytoskeleton"/>
    <property type="evidence" value="ECO:0007669"/>
    <property type="project" value="InterPro"/>
</dbReference>
<evidence type="ECO:0000259" key="3">
    <source>
        <dbReference type="PROSITE" id="PS51263"/>
    </source>
</evidence>
<sequence>MYNNVSRYVIFNISGSHIVVESDRGKDASYDDFISAIKASGEPRFAVVNVEDGSGSEKILFVAWSPDNSSGRLKMTYASSREEFVQSLVGVQLKLQATDDGELTVEEIMRVAGSDA</sequence>
<dbReference type="Proteomes" id="UP000553632">
    <property type="component" value="Unassembled WGS sequence"/>
</dbReference>
<accession>A0A7J6SGD4</accession>
<dbReference type="Gene3D" id="3.40.20.10">
    <property type="entry name" value="Severin"/>
    <property type="match status" value="1"/>
</dbReference>
<keyword evidence="6" id="KW-1185">Reference proteome</keyword>
<reference evidence="6 7" key="1">
    <citation type="submission" date="2020-04" db="EMBL/GenBank/DDBJ databases">
        <title>Perkinsus olseni comparative genomics.</title>
        <authorList>
            <person name="Bogema D.R."/>
        </authorList>
    </citation>
    <scope>NUCLEOTIDE SEQUENCE [LARGE SCALE GENOMIC DNA]</scope>
    <source>
        <strain evidence="4">ATCC PRA-205</strain>
        <strain evidence="5 6">ATCC PRA-207</strain>
    </source>
</reference>
<dbReference type="InterPro" id="IPR029006">
    <property type="entry name" value="ADF-H/Gelsolin-like_dom_sf"/>
</dbReference>
<dbReference type="Proteomes" id="UP000574390">
    <property type="component" value="Unassembled WGS sequence"/>
</dbReference>
<evidence type="ECO:0000313" key="6">
    <source>
        <dbReference type="Proteomes" id="UP000553632"/>
    </source>
</evidence>
<dbReference type="EMBL" id="JABANM010014838">
    <property type="protein sequence ID" value="KAF4732044.1"/>
    <property type="molecule type" value="Genomic_DNA"/>
</dbReference>
<dbReference type="AlphaFoldDB" id="A0A7J6SGD4"/>
<evidence type="ECO:0000256" key="2">
    <source>
        <dbReference type="ARBA" id="ARBA00023203"/>
    </source>
</evidence>
<comment type="caution">
    <text evidence="4">The sequence shown here is derived from an EMBL/GenBank/DDBJ whole genome shotgun (WGS) entry which is preliminary data.</text>
</comment>
<protein>
    <recommendedName>
        <fullName evidence="3">ADF-H domain-containing protein</fullName>
    </recommendedName>
</protein>
<dbReference type="SMART" id="SM00102">
    <property type="entry name" value="ADF"/>
    <property type="match status" value="1"/>
</dbReference>